<keyword evidence="1" id="KW-0560">Oxidoreductase</keyword>
<dbReference type="AlphaFoldDB" id="A0A1I7SG03"/>
<dbReference type="Proteomes" id="UP000095284">
    <property type="component" value="Unplaced"/>
</dbReference>
<evidence type="ECO:0000256" key="1">
    <source>
        <dbReference type="ARBA" id="ARBA00023002"/>
    </source>
</evidence>
<evidence type="ECO:0000313" key="2">
    <source>
        <dbReference type="Proteomes" id="UP000095284"/>
    </source>
</evidence>
<organism evidence="2 3">
    <name type="scientific">Bursaphelenchus xylophilus</name>
    <name type="common">Pinewood nematode worm</name>
    <name type="synonym">Aphelenchoides xylophilus</name>
    <dbReference type="NCBI Taxonomy" id="6326"/>
    <lineage>
        <taxon>Eukaryota</taxon>
        <taxon>Metazoa</taxon>
        <taxon>Ecdysozoa</taxon>
        <taxon>Nematoda</taxon>
        <taxon>Chromadorea</taxon>
        <taxon>Rhabditida</taxon>
        <taxon>Tylenchina</taxon>
        <taxon>Tylenchomorpha</taxon>
        <taxon>Aphelenchoidea</taxon>
        <taxon>Aphelenchoididae</taxon>
        <taxon>Bursaphelenchus</taxon>
    </lineage>
</organism>
<dbReference type="InterPro" id="IPR050984">
    <property type="entry name" value="Gfo/Idh/MocA_domain"/>
</dbReference>
<sequence>MIPDFFWSPSEYIVTNRETNQHTTVKYSYPASEHDYNYSHSSGLSYEADHVYRKIKEGQIESEKMSHEETIAIHEVLEKVKKDLGVVFPQD</sequence>
<evidence type="ECO:0000313" key="3">
    <source>
        <dbReference type="WBParaSite" id="BXY_1196700.1"/>
    </source>
</evidence>
<dbReference type="GO" id="GO:0016491">
    <property type="term" value="F:oxidoreductase activity"/>
    <property type="evidence" value="ECO:0007669"/>
    <property type="project" value="UniProtKB-KW"/>
</dbReference>
<dbReference type="PANTHER" id="PTHR22604">
    <property type="entry name" value="OXIDOREDUCTASES"/>
    <property type="match status" value="1"/>
</dbReference>
<dbReference type="Gene3D" id="3.30.360.10">
    <property type="entry name" value="Dihydrodipicolinate Reductase, domain 2"/>
    <property type="match status" value="1"/>
</dbReference>
<proteinExistence type="predicted"/>
<name>A0A1I7SG03_BURXY</name>
<protein>
    <submittedName>
        <fullName evidence="3">Oxidoreductase</fullName>
    </submittedName>
</protein>
<accession>A0A1I7SG03</accession>
<dbReference type="PANTHER" id="PTHR22604:SF105">
    <property type="entry name" value="TRANS-1,2-DIHYDROBENZENE-1,2-DIOL DEHYDROGENASE"/>
    <property type="match status" value="1"/>
</dbReference>
<dbReference type="WBParaSite" id="BXY_1196700.1">
    <property type="protein sequence ID" value="BXY_1196700.1"/>
    <property type="gene ID" value="BXY_1196700"/>
</dbReference>
<reference evidence="3" key="1">
    <citation type="submission" date="2016-11" db="UniProtKB">
        <authorList>
            <consortium name="WormBaseParasite"/>
        </authorList>
    </citation>
    <scope>IDENTIFICATION</scope>
</reference>